<evidence type="ECO:0000259" key="6">
    <source>
        <dbReference type="Pfam" id="PF00692"/>
    </source>
</evidence>
<name>A0A1G7F0P4_9PROT</name>
<proteinExistence type="inferred from homology"/>
<evidence type="ECO:0000256" key="4">
    <source>
        <dbReference type="ARBA" id="ARBA00047686"/>
    </source>
</evidence>
<dbReference type="Proteomes" id="UP000199412">
    <property type="component" value="Unassembled WGS sequence"/>
</dbReference>
<dbReference type="CDD" id="cd07557">
    <property type="entry name" value="trimeric_dUTPase"/>
    <property type="match status" value="1"/>
</dbReference>
<evidence type="ECO:0000313" key="7">
    <source>
        <dbReference type="EMBL" id="SDE69442.1"/>
    </source>
</evidence>
<keyword evidence="8" id="KW-1185">Reference proteome</keyword>
<feature type="domain" description="dUTPase-like" evidence="6">
    <location>
        <begin position="26"/>
        <end position="156"/>
    </location>
</feature>
<keyword evidence="3 5" id="KW-0546">Nucleotide metabolism</keyword>
<comment type="catalytic activity">
    <reaction evidence="4 5">
        <text>dUTP + H2O = dUMP + diphosphate + H(+)</text>
        <dbReference type="Rhea" id="RHEA:10248"/>
        <dbReference type="ChEBI" id="CHEBI:15377"/>
        <dbReference type="ChEBI" id="CHEBI:15378"/>
        <dbReference type="ChEBI" id="CHEBI:33019"/>
        <dbReference type="ChEBI" id="CHEBI:61555"/>
        <dbReference type="ChEBI" id="CHEBI:246422"/>
        <dbReference type="EC" id="3.6.1.23"/>
    </reaction>
</comment>
<keyword evidence="2 5" id="KW-0378">Hydrolase</keyword>
<dbReference type="PANTHER" id="PTHR11241:SF0">
    <property type="entry name" value="DEOXYURIDINE 5'-TRIPHOSPHATE NUCLEOTIDOHYDROLASE"/>
    <property type="match status" value="1"/>
</dbReference>
<organism evidence="7 8">
    <name type="scientific">Rhodospira trueperi</name>
    <dbReference type="NCBI Taxonomy" id="69960"/>
    <lineage>
        <taxon>Bacteria</taxon>
        <taxon>Pseudomonadati</taxon>
        <taxon>Pseudomonadota</taxon>
        <taxon>Alphaproteobacteria</taxon>
        <taxon>Rhodospirillales</taxon>
        <taxon>Rhodospirillaceae</taxon>
        <taxon>Rhodospira</taxon>
    </lineage>
</organism>
<dbReference type="GO" id="GO:0000287">
    <property type="term" value="F:magnesium ion binding"/>
    <property type="evidence" value="ECO:0007669"/>
    <property type="project" value="UniProtKB-UniRule"/>
</dbReference>
<gene>
    <name evidence="5" type="primary">dut</name>
    <name evidence="7" type="ORF">SAMN05421720_11062</name>
</gene>
<feature type="binding site" evidence="5">
    <location>
        <position position="90"/>
    </location>
    <ligand>
        <name>substrate</name>
    </ligand>
</feature>
<sequence>MTTLDHGAPEALAVPVVRLPHAEGLDLPAYATAGAAGLDLLAALDAPLVLEPGAFATVPTGLSVALPPGYEGQVRPRSGLAARQGVTVLNAPGTIDADYRGEVGVILINHGAEPVTITRGLRIAQFVVAPVTRVTWALCQHLPETPRGTGGFGSTGVA</sequence>
<feature type="binding site" evidence="5">
    <location>
        <begin position="94"/>
        <end position="96"/>
    </location>
    <ligand>
        <name>substrate</name>
    </ligand>
</feature>
<dbReference type="RefSeq" id="WP_092787070.1">
    <property type="nucleotide sequence ID" value="NZ_FNAP01000010.1"/>
</dbReference>
<dbReference type="InterPro" id="IPR036157">
    <property type="entry name" value="dUTPase-like_sf"/>
</dbReference>
<dbReference type="AlphaFoldDB" id="A0A1G7F0P4"/>
<reference evidence="7 8" key="1">
    <citation type="submission" date="2016-10" db="EMBL/GenBank/DDBJ databases">
        <authorList>
            <person name="de Groot N.N."/>
        </authorList>
    </citation>
    <scope>NUCLEOTIDE SEQUENCE [LARGE SCALE GENOMIC DNA]</scope>
    <source>
        <strain evidence="7 8">ATCC 700224</strain>
    </source>
</reference>
<dbReference type="EC" id="3.6.1.23" evidence="5"/>
<dbReference type="InterPro" id="IPR008181">
    <property type="entry name" value="dUTPase"/>
</dbReference>
<comment type="cofactor">
    <cofactor evidence="5">
        <name>Mg(2+)</name>
        <dbReference type="ChEBI" id="CHEBI:18420"/>
    </cofactor>
</comment>
<dbReference type="GO" id="GO:0004170">
    <property type="term" value="F:dUTP diphosphatase activity"/>
    <property type="evidence" value="ECO:0007669"/>
    <property type="project" value="UniProtKB-UniRule"/>
</dbReference>
<dbReference type="Pfam" id="PF00692">
    <property type="entry name" value="dUTPase"/>
    <property type="match status" value="1"/>
</dbReference>
<dbReference type="NCBIfam" id="TIGR00576">
    <property type="entry name" value="dut"/>
    <property type="match status" value="1"/>
</dbReference>
<dbReference type="UniPathway" id="UPA00610">
    <property type="reaction ID" value="UER00666"/>
</dbReference>
<dbReference type="GO" id="GO:0006226">
    <property type="term" value="P:dUMP biosynthetic process"/>
    <property type="evidence" value="ECO:0007669"/>
    <property type="project" value="UniProtKB-UniRule"/>
</dbReference>
<dbReference type="EMBL" id="FNAP01000010">
    <property type="protein sequence ID" value="SDE69442.1"/>
    <property type="molecule type" value="Genomic_DNA"/>
</dbReference>
<dbReference type="STRING" id="69960.SAMN05421720_11062"/>
<dbReference type="HAMAP" id="MF_00116">
    <property type="entry name" value="dUTPase_bact"/>
    <property type="match status" value="1"/>
</dbReference>
<keyword evidence="5" id="KW-0460">Magnesium</keyword>
<comment type="similarity">
    <text evidence="1 5">Belongs to the dUTPase family.</text>
</comment>
<comment type="caution">
    <text evidence="5">Lacks conserved residue(s) required for the propagation of feature annotation.</text>
</comment>
<comment type="function">
    <text evidence="5">This enzyme is involved in nucleotide metabolism: it produces dUMP, the immediate precursor of thymidine nucleotides and it decreases the intracellular concentration of dUTP so that uracil cannot be incorporated into DNA.</text>
</comment>
<dbReference type="SUPFAM" id="SSF51283">
    <property type="entry name" value="dUTPase-like"/>
    <property type="match status" value="1"/>
</dbReference>
<accession>A0A1G7F0P4</accession>
<dbReference type="Gene3D" id="2.70.40.10">
    <property type="match status" value="1"/>
</dbReference>
<dbReference type="NCBIfam" id="NF001862">
    <property type="entry name" value="PRK00601.1"/>
    <property type="match status" value="1"/>
</dbReference>
<evidence type="ECO:0000256" key="1">
    <source>
        <dbReference type="ARBA" id="ARBA00006581"/>
    </source>
</evidence>
<dbReference type="OrthoDB" id="9809956at2"/>
<evidence type="ECO:0000256" key="2">
    <source>
        <dbReference type="ARBA" id="ARBA00022801"/>
    </source>
</evidence>
<evidence type="ECO:0000313" key="8">
    <source>
        <dbReference type="Proteomes" id="UP000199412"/>
    </source>
</evidence>
<evidence type="ECO:0000256" key="5">
    <source>
        <dbReference type="HAMAP-Rule" id="MF_00116"/>
    </source>
</evidence>
<dbReference type="InterPro" id="IPR029054">
    <property type="entry name" value="dUTPase-like"/>
</dbReference>
<comment type="pathway">
    <text evidence="5">Pyrimidine metabolism; dUMP biosynthesis; dUMP from dCTP (dUTP route): step 2/2.</text>
</comment>
<keyword evidence="5" id="KW-0479">Metal-binding</keyword>
<dbReference type="PANTHER" id="PTHR11241">
    <property type="entry name" value="DEOXYURIDINE 5'-TRIPHOSPHATE NUCLEOTIDOHYDROLASE"/>
    <property type="match status" value="1"/>
</dbReference>
<feature type="binding site" evidence="5">
    <location>
        <begin position="77"/>
        <end position="79"/>
    </location>
    <ligand>
        <name>substrate</name>
    </ligand>
</feature>
<dbReference type="GO" id="GO:0046081">
    <property type="term" value="P:dUTP catabolic process"/>
    <property type="evidence" value="ECO:0007669"/>
    <property type="project" value="InterPro"/>
</dbReference>
<protein>
    <recommendedName>
        <fullName evidence="5">Deoxyuridine 5'-triphosphate nucleotidohydrolase</fullName>
        <shortName evidence="5">dUTPase</shortName>
        <ecNumber evidence="5">3.6.1.23</ecNumber>
    </recommendedName>
    <alternativeName>
        <fullName evidence="5">dUTP pyrophosphatase</fullName>
    </alternativeName>
</protein>
<evidence type="ECO:0000256" key="3">
    <source>
        <dbReference type="ARBA" id="ARBA00023080"/>
    </source>
</evidence>
<dbReference type="InterPro" id="IPR033704">
    <property type="entry name" value="dUTPase_trimeric"/>
</dbReference>